<feature type="transmembrane region" description="Helical" evidence="8">
    <location>
        <begin position="117"/>
        <end position="136"/>
    </location>
</feature>
<evidence type="ECO:0000256" key="1">
    <source>
        <dbReference type="ARBA" id="ARBA00004651"/>
    </source>
</evidence>
<dbReference type="PANTHER" id="PTHR33908:SF11">
    <property type="entry name" value="MEMBRANE PROTEIN"/>
    <property type="match status" value="1"/>
</dbReference>
<comment type="caution">
    <text evidence="10">The sequence shown here is derived from an EMBL/GenBank/DDBJ whole genome shotgun (WGS) entry which is preliminary data.</text>
</comment>
<evidence type="ECO:0000256" key="7">
    <source>
        <dbReference type="ARBA" id="ARBA00023136"/>
    </source>
</evidence>
<feature type="transmembrane region" description="Helical" evidence="8">
    <location>
        <begin position="179"/>
        <end position="199"/>
    </location>
</feature>
<feature type="transmembrane region" description="Helical" evidence="8">
    <location>
        <begin position="326"/>
        <end position="345"/>
    </location>
</feature>
<keyword evidence="5 8" id="KW-0812">Transmembrane</keyword>
<evidence type="ECO:0000313" key="10">
    <source>
        <dbReference type="EMBL" id="TFU06052.1"/>
    </source>
</evidence>
<dbReference type="EMBL" id="SIHO01000001">
    <property type="protein sequence ID" value="TFU06052.1"/>
    <property type="molecule type" value="Genomic_DNA"/>
</dbReference>
<feature type="transmembrane region" description="Helical" evidence="8">
    <location>
        <begin position="143"/>
        <end position="159"/>
    </location>
</feature>
<protein>
    <recommendedName>
        <fullName evidence="9">Glycosyltransferase RgtA/B/C/D-like domain-containing protein</fullName>
    </recommendedName>
</protein>
<dbReference type="OrthoDB" id="7525293at2"/>
<dbReference type="GO" id="GO:0009103">
    <property type="term" value="P:lipopolysaccharide biosynthetic process"/>
    <property type="evidence" value="ECO:0007669"/>
    <property type="project" value="UniProtKB-ARBA"/>
</dbReference>
<keyword evidence="7 8" id="KW-0472">Membrane</keyword>
<dbReference type="GO" id="GO:0005886">
    <property type="term" value="C:plasma membrane"/>
    <property type="evidence" value="ECO:0007669"/>
    <property type="project" value="UniProtKB-SubCell"/>
</dbReference>
<dbReference type="GO" id="GO:0016763">
    <property type="term" value="F:pentosyltransferase activity"/>
    <property type="evidence" value="ECO:0007669"/>
    <property type="project" value="TreeGrafter"/>
</dbReference>
<keyword evidence="11" id="KW-1185">Reference proteome</keyword>
<feature type="transmembrane region" description="Helical" evidence="8">
    <location>
        <begin position="12"/>
        <end position="33"/>
    </location>
</feature>
<feature type="transmembrane region" description="Helical" evidence="8">
    <location>
        <begin position="211"/>
        <end position="233"/>
    </location>
</feature>
<name>A0A4Y9ERG7_9SPHN</name>
<keyword evidence="4" id="KW-0808">Transferase</keyword>
<feature type="transmembrane region" description="Helical" evidence="8">
    <location>
        <begin position="380"/>
        <end position="399"/>
    </location>
</feature>
<feature type="transmembrane region" description="Helical" evidence="8">
    <location>
        <begin position="67"/>
        <end position="84"/>
    </location>
</feature>
<feature type="transmembrane region" description="Helical" evidence="8">
    <location>
        <begin position="91"/>
        <end position="111"/>
    </location>
</feature>
<feature type="transmembrane region" description="Helical" evidence="8">
    <location>
        <begin position="293"/>
        <end position="314"/>
    </location>
</feature>
<dbReference type="InterPro" id="IPR050297">
    <property type="entry name" value="LipidA_mod_glycosyltrf_83"/>
</dbReference>
<dbReference type="Pfam" id="PF13231">
    <property type="entry name" value="PMT_2"/>
    <property type="match status" value="1"/>
</dbReference>
<keyword evidence="2" id="KW-1003">Cell membrane</keyword>
<dbReference type="PANTHER" id="PTHR33908">
    <property type="entry name" value="MANNOSYLTRANSFERASE YKCB-RELATED"/>
    <property type="match status" value="1"/>
</dbReference>
<reference evidence="10 11" key="1">
    <citation type="submission" date="2019-02" db="EMBL/GenBank/DDBJ databases">
        <title>Polymorphobacter sp. isolated from the lake at the Tibet of China.</title>
        <authorList>
            <person name="Li A."/>
        </authorList>
    </citation>
    <scope>NUCLEOTIDE SEQUENCE [LARGE SCALE GENOMIC DNA]</scope>
    <source>
        <strain evidence="10 11">DJ1R-1</strain>
    </source>
</reference>
<evidence type="ECO:0000256" key="8">
    <source>
        <dbReference type="SAM" id="Phobius"/>
    </source>
</evidence>
<feature type="transmembrane region" description="Helical" evidence="8">
    <location>
        <begin position="351"/>
        <end position="368"/>
    </location>
</feature>
<evidence type="ECO:0000256" key="5">
    <source>
        <dbReference type="ARBA" id="ARBA00022692"/>
    </source>
</evidence>
<evidence type="ECO:0000313" key="11">
    <source>
        <dbReference type="Proteomes" id="UP000297737"/>
    </source>
</evidence>
<accession>A0A4Y9ERG7</accession>
<keyword evidence="3" id="KW-0328">Glycosyltransferase</keyword>
<comment type="subcellular location">
    <subcellularLocation>
        <location evidence="1">Cell membrane</location>
        <topology evidence="1">Multi-pass membrane protein</topology>
    </subcellularLocation>
</comment>
<evidence type="ECO:0000256" key="6">
    <source>
        <dbReference type="ARBA" id="ARBA00022989"/>
    </source>
</evidence>
<evidence type="ECO:0000259" key="9">
    <source>
        <dbReference type="Pfam" id="PF13231"/>
    </source>
</evidence>
<sequence length="518" mass="54842">MQASSSNRPTTHYGRGAAIGLAIALLAAMLIAINPVGYIGGHWDDGRYLATAQLWATHGPQLGHDHWALRATVVGPAAIAIKLFGDTRPALMLPGLLLLVALLAVQFAAAWRAFGLAVASIATLALVTTPAILFAATRLTADLTETLFWALALWSYWFAGTATRHQRLWLLATGLATGLAFATRETAVGLCLVLALGWVKGWRSDRLPRRVYGWIALGFAAVALPELISFALASGDAFYRVRVDLAHVKIASTNLDGLTFAGHQVLLNPELMSRWHGAGPIRLHWAIDPWLNLFANPGYGLGFAATALAVLAAFRRAPSAPLRALCGPLVAVIVIQVAVVLYVIATDPKPRMFMPSLLPAALLFALAAQSLGTNRAGRALVAALLASKLILTFIAVDFAPAQPDVAAQAATALALADGPVHVSRWTRSQLALAPASVTDRLTTAPPLADTLALTIERPGDDDDGVHAATDTLLWRSPPGRAPLSVRAMQVLGVPVTATIALSSQRRTPTVNLYRRGAN</sequence>
<evidence type="ECO:0000256" key="2">
    <source>
        <dbReference type="ARBA" id="ARBA00022475"/>
    </source>
</evidence>
<gene>
    <name evidence="10" type="ORF">EUV02_03280</name>
</gene>
<evidence type="ECO:0000256" key="3">
    <source>
        <dbReference type="ARBA" id="ARBA00022676"/>
    </source>
</evidence>
<evidence type="ECO:0000256" key="4">
    <source>
        <dbReference type="ARBA" id="ARBA00022679"/>
    </source>
</evidence>
<dbReference type="InterPro" id="IPR038731">
    <property type="entry name" value="RgtA/B/C-like"/>
</dbReference>
<dbReference type="AlphaFoldDB" id="A0A4Y9ERG7"/>
<feature type="domain" description="Glycosyltransferase RgtA/B/C/D-like" evidence="9">
    <location>
        <begin position="78"/>
        <end position="223"/>
    </location>
</feature>
<organism evidence="10 11">
    <name type="scientific">Glacieibacterium arshaanense</name>
    <dbReference type="NCBI Taxonomy" id="2511025"/>
    <lineage>
        <taxon>Bacteria</taxon>
        <taxon>Pseudomonadati</taxon>
        <taxon>Pseudomonadota</taxon>
        <taxon>Alphaproteobacteria</taxon>
        <taxon>Sphingomonadales</taxon>
        <taxon>Sphingosinicellaceae</taxon>
        <taxon>Glacieibacterium</taxon>
    </lineage>
</organism>
<dbReference type="Proteomes" id="UP000297737">
    <property type="component" value="Unassembled WGS sequence"/>
</dbReference>
<proteinExistence type="predicted"/>
<keyword evidence="6 8" id="KW-1133">Transmembrane helix</keyword>